<accession>A0AAV5IWQ0</accession>
<name>A0AAV5IWQ0_9ROSI</name>
<reference evidence="1 2" key="1">
    <citation type="journal article" date="2021" name="Commun. Biol.">
        <title>The genome of Shorea leprosula (Dipterocarpaceae) highlights the ecological relevance of drought in aseasonal tropical rainforests.</title>
        <authorList>
            <person name="Ng K.K.S."/>
            <person name="Kobayashi M.J."/>
            <person name="Fawcett J.A."/>
            <person name="Hatakeyama M."/>
            <person name="Paape T."/>
            <person name="Ng C.H."/>
            <person name="Ang C.C."/>
            <person name="Tnah L.H."/>
            <person name="Lee C.T."/>
            <person name="Nishiyama T."/>
            <person name="Sese J."/>
            <person name="O'Brien M.J."/>
            <person name="Copetti D."/>
            <person name="Mohd Noor M.I."/>
            <person name="Ong R.C."/>
            <person name="Putra M."/>
            <person name="Sireger I.Z."/>
            <person name="Indrioko S."/>
            <person name="Kosugi Y."/>
            <person name="Izuno A."/>
            <person name="Isagi Y."/>
            <person name="Lee S.L."/>
            <person name="Shimizu K.K."/>
        </authorList>
    </citation>
    <scope>NUCLEOTIDE SEQUENCE [LARGE SCALE GENOMIC DNA]</scope>
    <source>
        <strain evidence="1">214</strain>
    </source>
</reference>
<gene>
    <name evidence="1" type="ORF">SLEP1_g18172</name>
</gene>
<proteinExistence type="predicted"/>
<evidence type="ECO:0000313" key="1">
    <source>
        <dbReference type="EMBL" id="GKV06272.1"/>
    </source>
</evidence>
<dbReference type="AlphaFoldDB" id="A0AAV5IWQ0"/>
<evidence type="ECO:0000313" key="2">
    <source>
        <dbReference type="Proteomes" id="UP001054252"/>
    </source>
</evidence>
<dbReference type="EMBL" id="BPVZ01000025">
    <property type="protein sequence ID" value="GKV06272.1"/>
    <property type="molecule type" value="Genomic_DNA"/>
</dbReference>
<protein>
    <submittedName>
        <fullName evidence="1">Uncharacterized protein</fullName>
    </submittedName>
</protein>
<dbReference type="Proteomes" id="UP001054252">
    <property type="component" value="Unassembled WGS sequence"/>
</dbReference>
<comment type="caution">
    <text evidence="1">The sequence shown here is derived from an EMBL/GenBank/DDBJ whole genome shotgun (WGS) entry which is preliminary data.</text>
</comment>
<organism evidence="1 2">
    <name type="scientific">Rubroshorea leprosula</name>
    <dbReference type="NCBI Taxonomy" id="152421"/>
    <lineage>
        <taxon>Eukaryota</taxon>
        <taxon>Viridiplantae</taxon>
        <taxon>Streptophyta</taxon>
        <taxon>Embryophyta</taxon>
        <taxon>Tracheophyta</taxon>
        <taxon>Spermatophyta</taxon>
        <taxon>Magnoliopsida</taxon>
        <taxon>eudicotyledons</taxon>
        <taxon>Gunneridae</taxon>
        <taxon>Pentapetalae</taxon>
        <taxon>rosids</taxon>
        <taxon>malvids</taxon>
        <taxon>Malvales</taxon>
        <taxon>Dipterocarpaceae</taxon>
        <taxon>Rubroshorea</taxon>
    </lineage>
</organism>
<sequence length="47" mass="5355">MESFLPIHVSALLFFFPDKLPKPPMLPLEESVKGLDDLPSFLVKEQN</sequence>
<keyword evidence="2" id="KW-1185">Reference proteome</keyword>